<dbReference type="Proteomes" id="UP001525021">
    <property type="component" value="Unassembled WGS sequence"/>
</dbReference>
<protein>
    <submittedName>
        <fullName evidence="1">Uncharacterized protein</fullName>
    </submittedName>
</protein>
<reference evidence="1 2" key="1">
    <citation type="submission" date="2022-08" db="EMBL/GenBank/DDBJ databases">
        <title>Lysinibacillus sequencing.</title>
        <authorList>
            <person name="Dunlap C."/>
        </authorList>
    </citation>
    <scope>NUCLEOTIDE SEQUENCE [LARGE SCALE GENOMIC DNA]</scope>
    <source>
        <strain evidence="1 2">PB211</strain>
    </source>
</reference>
<evidence type="ECO:0000313" key="1">
    <source>
        <dbReference type="EMBL" id="MCS1396354.1"/>
    </source>
</evidence>
<accession>A0ABT2DN71</accession>
<evidence type="ECO:0000313" key="2">
    <source>
        <dbReference type="Proteomes" id="UP001525021"/>
    </source>
</evidence>
<comment type="caution">
    <text evidence="1">The sequence shown here is derived from an EMBL/GenBank/DDBJ whole genome shotgun (WGS) entry which is preliminary data.</text>
</comment>
<keyword evidence="2" id="KW-1185">Reference proteome</keyword>
<dbReference type="RefSeq" id="WP_227256842.1">
    <property type="nucleotide sequence ID" value="NZ_JANTOO010000010.1"/>
</dbReference>
<dbReference type="PROSITE" id="PS51257">
    <property type="entry name" value="PROKAR_LIPOPROTEIN"/>
    <property type="match status" value="1"/>
</dbReference>
<proteinExistence type="predicted"/>
<sequence>MRAFLFIIMSLLATVVLGCTDKELAVGKLAKVSISNGEGFDTVNTDFI</sequence>
<gene>
    <name evidence="1" type="ORF">NXZ79_09955</name>
</gene>
<dbReference type="EMBL" id="JANTOO010000010">
    <property type="protein sequence ID" value="MCS1396354.1"/>
    <property type="molecule type" value="Genomic_DNA"/>
</dbReference>
<name>A0ABT2DN71_9BACI</name>
<organism evidence="1 2">
    <name type="scientific">Lysinibacillus pinottii</name>
    <dbReference type="NCBI Taxonomy" id="2973932"/>
    <lineage>
        <taxon>Bacteria</taxon>
        <taxon>Bacillati</taxon>
        <taxon>Bacillota</taxon>
        <taxon>Bacilli</taxon>
        <taxon>Bacillales</taxon>
        <taxon>Bacillaceae</taxon>
        <taxon>Lysinibacillus</taxon>
    </lineage>
</organism>